<dbReference type="AlphaFoldDB" id="A0A7S4CTZ3"/>
<gene>
    <name evidence="1" type="ORF">EGYM00163_LOCUS17542</name>
</gene>
<name>A0A7S4CTZ3_9EUGL</name>
<sequence length="104" mass="11409">MGLIVKWEFALRVDCKTVFTGLESCHAMSCDRSCHVMSCHVMSSVKQAAAPSTAAKWGNALLSLNCVRLYSPKQAWLELQTEFKETNSANLRQAGRNGGCTDPN</sequence>
<dbReference type="EMBL" id="HBJA01049541">
    <property type="protein sequence ID" value="CAE0806415.1"/>
    <property type="molecule type" value="Transcribed_RNA"/>
</dbReference>
<organism evidence="1">
    <name type="scientific">Eutreptiella gymnastica</name>
    <dbReference type="NCBI Taxonomy" id="73025"/>
    <lineage>
        <taxon>Eukaryota</taxon>
        <taxon>Discoba</taxon>
        <taxon>Euglenozoa</taxon>
        <taxon>Euglenida</taxon>
        <taxon>Spirocuta</taxon>
        <taxon>Euglenophyceae</taxon>
        <taxon>Eutreptiales</taxon>
        <taxon>Eutreptiaceae</taxon>
        <taxon>Eutreptiella</taxon>
    </lineage>
</organism>
<evidence type="ECO:0000313" key="1">
    <source>
        <dbReference type="EMBL" id="CAE0806415.1"/>
    </source>
</evidence>
<proteinExistence type="predicted"/>
<reference evidence="1" key="1">
    <citation type="submission" date="2021-01" db="EMBL/GenBank/DDBJ databases">
        <authorList>
            <person name="Corre E."/>
            <person name="Pelletier E."/>
            <person name="Niang G."/>
            <person name="Scheremetjew M."/>
            <person name="Finn R."/>
            <person name="Kale V."/>
            <person name="Holt S."/>
            <person name="Cochrane G."/>
            <person name="Meng A."/>
            <person name="Brown T."/>
            <person name="Cohen L."/>
        </authorList>
    </citation>
    <scope>NUCLEOTIDE SEQUENCE</scope>
    <source>
        <strain evidence="1">CCMP1594</strain>
    </source>
</reference>
<protein>
    <submittedName>
        <fullName evidence="1">Uncharacterized protein</fullName>
    </submittedName>
</protein>
<accession>A0A7S4CTZ3</accession>